<evidence type="ECO:0000259" key="3">
    <source>
        <dbReference type="Pfam" id="PF06458"/>
    </source>
</evidence>
<dbReference type="KEGG" id="lpaa:BHS01_01870"/>
<keyword evidence="2" id="KW-1133">Transmembrane helix</keyword>
<dbReference type="PANTHER" id="PTHR43358:SF4">
    <property type="entry name" value="ALPHA_BETA HYDROLASE FOLD-1 DOMAIN-CONTAINING PROTEIN"/>
    <property type="match status" value="1"/>
</dbReference>
<evidence type="ECO:0000256" key="2">
    <source>
        <dbReference type="SAM" id="Phobius"/>
    </source>
</evidence>
<feature type="transmembrane region" description="Helical" evidence="2">
    <location>
        <begin position="580"/>
        <end position="598"/>
    </location>
</feature>
<keyword evidence="1" id="KW-0677">Repeat</keyword>
<dbReference type="EMBL" id="JAAEDA010000007">
    <property type="protein sequence ID" value="MCJ1977452.1"/>
    <property type="molecule type" value="Genomic_DNA"/>
</dbReference>
<organism evidence="6 7">
    <name type="scientific">Pseudolactococcus paracarnosus</name>
    <dbReference type="NCBI Taxonomy" id="2749962"/>
    <lineage>
        <taxon>Bacteria</taxon>
        <taxon>Bacillati</taxon>
        <taxon>Bacillota</taxon>
        <taxon>Bacilli</taxon>
        <taxon>Lactobacillales</taxon>
        <taxon>Streptococcaceae</taxon>
        <taxon>Pseudolactococcus</taxon>
    </lineage>
</organism>
<proteinExistence type="predicted"/>
<dbReference type="Gene3D" id="3.40.50.1820">
    <property type="entry name" value="alpha/beta hydrolase"/>
    <property type="match status" value="1"/>
</dbReference>
<accession>A0A7L4WD48</accession>
<dbReference type="InterPro" id="IPR009459">
    <property type="entry name" value="MucBP_dom"/>
</dbReference>
<evidence type="ECO:0000313" key="5">
    <source>
        <dbReference type="EMBL" id="MCJ1977452.1"/>
    </source>
</evidence>
<keyword evidence="2" id="KW-0812">Transmembrane</keyword>
<dbReference type="Proteomes" id="UP001522462">
    <property type="component" value="Unassembled WGS sequence"/>
</dbReference>
<feature type="domain" description="MucBP" evidence="3">
    <location>
        <begin position="490"/>
        <end position="558"/>
    </location>
</feature>
<dbReference type="Pfam" id="PF06458">
    <property type="entry name" value="MucBP"/>
    <property type="match status" value="2"/>
</dbReference>
<dbReference type="Proteomes" id="UP000516280">
    <property type="component" value="Chromosome"/>
</dbReference>
<dbReference type="RefSeq" id="WP_109835117.1">
    <property type="nucleotide sequence ID" value="NZ_CP017195.1"/>
</dbReference>
<dbReference type="PANTHER" id="PTHR43358">
    <property type="entry name" value="ALPHA/BETA-HYDROLASE"/>
    <property type="match status" value="1"/>
</dbReference>
<reference evidence="5 8" key="3">
    <citation type="journal article" date="2022" name="Microbiol. Res.">
        <title>Comparative genome analysis, predicted lifestyle and antimicrobial strategies of Lactococcus carnosus and Lactococcus paracarnosus isolated from meat.</title>
        <authorList>
            <person name="Werum V."/>
            <person name="Ehrmann M."/>
            <person name="Vogel R."/>
            <person name="Hilgarth M."/>
        </authorList>
    </citation>
    <scope>NUCLEOTIDE SEQUENCE [LARGE SCALE GENOMIC DNA]</scope>
    <source>
        <strain evidence="5 8">TMW21897</strain>
    </source>
</reference>
<dbReference type="InterPro" id="IPR052920">
    <property type="entry name" value="DNA-binding_regulatory"/>
</dbReference>
<feature type="domain" description="Serine aminopeptidase S33" evidence="4">
    <location>
        <begin position="191"/>
        <end position="388"/>
    </location>
</feature>
<evidence type="ECO:0000259" key="4">
    <source>
        <dbReference type="Pfam" id="PF12146"/>
    </source>
</evidence>
<dbReference type="EMBL" id="CP017195">
    <property type="protein sequence ID" value="QDJ27390.1"/>
    <property type="molecule type" value="Genomic_DNA"/>
</dbReference>
<evidence type="ECO:0008006" key="9">
    <source>
        <dbReference type="Google" id="ProtNLM"/>
    </source>
</evidence>
<dbReference type="AlphaFoldDB" id="A0A7L4WD48"/>
<evidence type="ECO:0000313" key="6">
    <source>
        <dbReference type="EMBL" id="QDJ27390.1"/>
    </source>
</evidence>
<evidence type="ECO:0000256" key="1">
    <source>
        <dbReference type="ARBA" id="ARBA00022737"/>
    </source>
</evidence>
<dbReference type="Pfam" id="PF12146">
    <property type="entry name" value="Hydrolase_4"/>
    <property type="match status" value="1"/>
</dbReference>
<name>A0A7L4WD48_9LACT</name>
<feature type="domain" description="MucBP" evidence="3">
    <location>
        <begin position="414"/>
        <end position="481"/>
    </location>
</feature>
<dbReference type="SUPFAM" id="SSF53474">
    <property type="entry name" value="alpha/beta-Hydrolases"/>
    <property type="match status" value="1"/>
</dbReference>
<protein>
    <recommendedName>
        <fullName evidence="9">LPXTG cell wall anchor domain-containing protein</fullName>
    </recommendedName>
</protein>
<evidence type="ECO:0000313" key="7">
    <source>
        <dbReference type="Proteomes" id="UP000516280"/>
    </source>
</evidence>
<keyword evidence="2" id="KW-0472">Membrane</keyword>
<reference evidence="5" key="2">
    <citation type="submission" date="2020-01" db="EMBL/GenBank/DDBJ databases">
        <authorList>
            <person name="Hilgarth M."/>
            <person name="Vogel R.F."/>
        </authorList>
    </citation>
    <scope>NUCLEOTIDE SEQUENCE</scope>
    <source>
        <strain evidence="5">TMW21897</strain>
    </source>
</reference>
<keyword evidence="8" id="KW-1185">Reference proteome</keyword>
<evidence type="ECO:0000313" key="8">
    <source>
        <dbReference type="Proteomes" id="UP001522462"/>
    </source>
</evidence>
<dbReference type="InterPro" id="IPR029058">
    <property type="entry name" value="AB_hydrolase_fold"/>
</dbReference>
<reference evidence="6 7" key="1">
    <citation type="submission" date="2016-09" db="EMBL/GenBank/DDBJ databases">
        <title>Lactic acid bacteria from MAP meat Genome sequencing and assembly.</title>
        <authorList>
            <person name="Behr J."/>
            <person name="Hilgarth M."/>
            <person name="Vogel R.F."/>
        </authorList>
    </citation>
    <scope>NUCLEOTIDE SEQUENCE [LARGE SCALE GENOMIC DNA]</scope>
    <source>
        <strain evidence="6 7">TMW21615</strain>
    </source>
</reference>
<dbReference type="InterPro" id="IPR022742">
    <property type="entry name" value="Hydrolase_4"/>
</dbReference>
<sequence>MNKKITYPMLTLCLLCGTLTPTTKSSILKADTTKADAIPAPKDKIPFDETTYAKEVDTWMKANKPHSASEFDLGIFIANLNFHIFADGQKYGDEDLIARQYGAYILYDIAFVGNSVFSGLLSQPSQSLTNMPAPATGTYPNTVTENADIPDQETNKTLHSTSYYIDNGSDKTVVMHGGFRNSWSNGNDNSQTRLFYDRGYNLLIVDNRATGSSGGDYITFGAYESDDVIYWINHEIAKRPNQKILLDGGSMGAATILSVLNKDIPTNVKGAVEDCGFASTFDQLSDSYDTLVNATSQNDTAKGLLESLGLTAEFKQENLARVDRVYAQNWLNLDLHADLPLAGVKKSTIPKLFIHGTADSVVPYTNLARLADNSSGYKQLFSVPGADHGQSLAVDPNGYNENLDKFLNVVFDDKVTINYVDETGQQIAGTTPKILTGSYGDTYDASNKDYQIGIQAYTFKTVTGNPTGTFSEQPQTVNLVYAKNPQPAKPVTITYVDQANKPLHASQTITGNISETFNAATPSYKLAIDGYTLDESKLPDNAQGILSDKDQTVTYVYTQNNTPSSATDKSLPDTGEKQETSYITVILGMLLIVLPFIFKTYKRQAK</sequence>
<dbReference type="Gene3D" id="3.10.20.320">
    <property type="entry name" value="Putative peptidoglycan bound protein (lpxtg motif)"/>
    <property type="match status" value="2"/>
</dbReference>
<gene>
    <name evidence="6" type="ORF">BHS01_01870</name>
    <name evidence="5" type="ORF">GYN19_05735</name>
</gene>